<dbReference type="InterPro" id="IPR045584">
    <property type="entry name" value="Pilin-like"/>
</dbReference>
<proteinExistence type="predicted"/>
<reference evidence="2 3" key="1">
    <citation type="submission" date="2019-02" db="EMBL/GenBank/DDBJ databases">
        <title>Deep-cultivation of Planctomycetes and their phenomic and genomic characterization uncovers novel biology.</title>
        <authorList>
            <person name="Wiegand S."/>
            <person name="Jogler M."/>
            <person name="Boedeker C."/>
            <person name="Pinto D."/>
            <person name="Vollmers J."/>
            <person name="Rivas-Marin E."/>
            <person name="Kohn T."/>
            <person name="Peeters S.H."/>
            <person name="Heuer A."/>
            <person name="Rast P."/>
            <person name="Oberbeckmann S."/>
            <person name="Bunk B."/>
            <person name="Jeske O."/>
            <person name="Meyerdierks A."/>
            <person name="Storesund J.E."/>
            <person name="Kallscheuer N."/>
            <person name="Luecker S."/>
            <person name="Lage O.M."/>
            <person name="Pohl T."/>
            <person name="Merkel B.J."/>
            <person name="Hornburger P."/>
            <person name="Mueller R.-W."/>
            <person name="Bruemmer F."/>
            <person name="Labrenz M."/>
            <person name="Spormann A.M."/>
            <person name="Op den Camp H."/>
            <person name="Overmann J."/>
            <person name="Amann R."/>
            <person name="Jetten M.S.M."/>
            <person name="Mascher T."/>
            <person name="Medema M.H."/>
            <person name="Devos D.P."/>
            <person name="Kaster A.-K."/>
            <person name="Ovreas L."/>
            <person name="Rohde M."/>
            <person name="Galperin M.Y."/>
            <person name="Jogler C."/>
        </authorList>
    </citation>
    <scope>NUCLEOTIDE SEQUENCE [LARGE SCALE GENOMIC DNA]</scope>
    <source>
        <strain evidence="2 3">ElP</strain>
    </source>
</reference>
<dbReference type="AlphaFoldDB" id="A0A518GUT1"/>
<evidence type="ECO:0000313" key="2">
    <source>
        <dbReference type="EMBL" id="QDV32345.1"/>
    </source>
</evidence>
<gene>
    <name evidence="2" type="primary">xcpT_2</name>
    <name evidence="2" type="ORF">ElP_01730</name>
</gene>
<dbReference type="InterPro" id="IPR011453">
    <property type="entry name" value="DUF1559"/>
</dbReference>
<accession>A0A518GUT1</accession>
<dbReference type="InterPro" id="IPR027558">
    <property type="entry name" value="Pre_pil_HX9DG_C"/>
</dbReference>
<dbReference type="Pfam" id="PF07596">
    <property type="entry name" value="SBP_bac_10"/>
    <property type="match status" value="1"/>
</dbReference>
<dbReference type="NCBIfam" id="TIGR02532">
    <property type="entry name" value="IV_pilin_GFxxxE"/>
    <property type="match status" value="1"/>
</dbReference>
<keyword evidence="3" id="KW-1185">Reference proteome</keyword>
<feature type="domain" description="DUF1559" evidence="1">
    <location>
        <begin position="32"/>
        <end position="306"/>
    </location>
</feature>
<dbReference type="EMBL" id="CP036426">
    <property type="protein sequence ID" value="QDV32345.1"/>
    <property type="molecule type" value="Genomic_DNA"/>
</dbReference>
<dbReference type="RefSeq" id="WP_145266373.1">
    <property type="nucleotide sequence ID" value="NZ_CP036426.1"/>
</dbReference>
<protein>
    <submittedName>
        <fullName evidence="2">Type II secretion system protein G</fullName>
    </submittedName>
</protein>
<evidence type="ECO:0000259" key="1">
    <source>
        <dbReference type="Pfam" id="PF07596"/>
    </source>
</evidence>
<dbReference type="OrthoDB" id="270727at2"/>
<organism evidence="2 3">
    <name type="scientific">Tautonia plasticadhaerens</name>
    <dbReference type="NCBI Taxonomy" id="2527974"/>
    <lineage>
        <taxon>Bacteria</taxon>
        <taxon>Pseudomonadati</taxon>
        <taxon>Planctomycetota</taxon>
        <taxon>Planctomycetia</taxon>
        <taxon>Isosphaerales</taxon>
        <taxon>Isosphaeraceae</taxon>
        <taxon>Tautonia</taxon>
    </lineage>
</organism>
<dbReference type="Proteomes" id="UP000317835">
    <property type="component" value="Chromosome"/>
</dbReference>
<dbReference type="PANTHER" id="PTHR30093:SF2">
    <property type="entry name" value="TYPE II SECRETION SYSTEM PROTEIN H"/>
    <property type="match status" value="1"/>
</dbReference>
<name>A0A518GUT1_9BACT</name>
<dbReference type="SUPFAM" id="SSF54523">
    <property type="entry name" value="Pili subunits"/>
    <property type="match status" value="1"/>
</dbReference>
<dbReference type="KEGG" id="tpla:ElP_01730"/>
<sequence length="326" mass="35327">MPRRPVGFTIIELLVVVAIVGVLVALLLPAVQGAREAARRVQCTNNLKQIALAMHHYHDVHRCFPPGKKGCCWGTWLVYVLPHLERPALYDSWNADGSNLPGVPSEHDDPLRYFGAANRTVTSTWISAYLCPSDDTNAPISERMNGVTYSCTSQNYAANFGNTTQFQEDFRGDAFGGAPFVDIGSPYRGLTRTDPGRRTVGLSGLVDGTGQTLLLSEVVVGRGRDLRGFSWWGDAAGFEAFLTPNSSFPDAMFSPYYCDPSPPNPPCTAATTALPDNYGARSRHPSGVNAAMADGSVRFVRDAIDALTWRALSTTRGAEVISSDSY</sequence>
<dbReference type="InterPro" id="IPR012902">
    <property type="entry name" value="N_methyl_site"/>
</dbReference>
<dbReference type="Gene3D" id="3.30.700.10">
    <property type="entry name" value="Glycoprotein, Type 4 Pilin"/>
    <property type="match status" value="1"/>
</dbReference>
<evidence type="ECO:0000313" key="3">
    <source>
        <dbReference type="Proteomes" id="UP000317835"/>
    </source>
</evidence>
<dbReference type="NCBIfam" id="TIGR04294">
    <property type="entry name" value="pre_pil_HX9DG"/>
    <property type="match status" value="1"/>
</dbReference>
<dbReference type="PANTHER" id="PTHR30093">
    <property type="entry name" value="GENERAL SECRETION PATHWAY PROTEIN G"/>
    <property type="match status" value="1"/>
</dbReference>